<feature type="transmembrane region" description="Helical" evidence="1">
    <location>
        <begin position="121"/>
        <end position="145"/>
    </location>
</feature>
<dbReference type="AlphaFoldDB" id="A0A8J4EEH2"/>
<keyword evidence="1" id="KW-1133">Transmembrane helix</keyword>
<evidence type="ECO:0008006" key="4">
    <source>
        <dbReference type="Google" id="ProtNLM"/>
    </source>
</evidence>
<dbReference type="Pfam" id="PF12679">
    <property type="entry name" value="ABC2_membrane_2"/>
    <property type="match status" value="1"/>
</dbReference>
<evidence type="ECO:0000313" key="2">
    <source>
        <dbReference type="EMBL" id="GIJ71726.1"/>
    </source>
</evidence>
<dbReference type="GO" id="GO:0005886">
    <property type="term" value="C:plasma membrane"/>
    <property type="evidence" value="ECO:0007669"/>
    <property type="project" value="UniProtKB-SubCell"/>
</dbReference>
<gene>
    <name evidence="2" type="ORF">Voc01_066430</name>
</gene>
<dbReference type="Proteomes" id="UP000635606">
    <property type="component" value="Unassembled WGS sequence"/>
</dbReference>
<organism evidence="2 3">
    <name type="scientific">Virgisporangium ochraceum</name>
    <dbReference type="NCBI Taxonomy" id="65505"/>
    <lineage>
        <taxon>Bacteria</taxon>
        <taxon>Bacillati</taxon>
        <taxon>Actinomycetota</taxon>
        <taxon>Actinomycetes</taxon>
        <taxon>Micromonosporales</taxon>
        <taxon>Micromonosporaceae</taxon>
        <taxon>Virgisporangium</taxon>
    </lineage>
</organism>
<feature type="transmembrane region" description="Helical" evidence="1">
    <location>
        <begin position="207"/>
        <end position="224"/>
    </location>
</feature>
<evidence type="ECO:0000313" key="3">
    <source>
        <dbReference type="Proteomes" id="UP000635606"/>
    </source>
</evidence>
<evidence type="ECO:0000256" key="1">
    <source>
        <dbReference type="SAM" id="Phobius"/>
    </source>
</evidence>
<dbReference type="PANTHER" id="PTHR37305:SF1">
    <property type="entry name" value="MEMBRANE PROTEIN"/>
    <property type="match status" value="1"/>
</dbReference>
<accession>A0A8J4EEH2</accession>
<protein>
    <recommendedName>
        <fullName evidence="4">ABC transporter permease</fullName>
    </recommendedName>
</protein>
<proteinExistence type="predicted"/>
<name>A0A8J4EEH2_9ACTN</name>
<sequence length="283" mass="29459">MAGFWLVYRRWQRDRLVSTAAWTVGVVITVVATAAFYPSLSGLSGDSAGSSAAMSSLLGLGQGIDPTSPLGYLWIALYANVYPWMLMALGVVLGVAAIAGDEDTGTLEYLLSKPVTRSTVVLARYLGMVTILGLVAAVSGLSLVVSYPMFGLDDDVTTTAPDGATVTSAGATATDAFNGTLSSFAVAVGLAGFAFLLGAVLGRKGPALGIATGAGIGGYVFYTLSNLTGSLEPLTWISPWRWYVADAMLVKGLTWNVVLPFGTALAGLALGWWGFVRRDLRNP</sequence>
<feature type="transmembrane region" description="Helical" evidence="1">
    <location>
        <begin position="81"/>
        <end position="100"/>
    </location>
</feature>
<keyword evidence="3" id="KW-1185">Reference proteome</keyword>
<comment type="caution">
    <text evidence="2">The sequence shown here is derived from an EMBL/GenBank/DDBJ whole genome shotgun (WGS) entry which is preliminary data.</text>
</comment>
<dbReference type="EMBL" id="BOPH01000089">
    <property type="protein sequence ID" value="GIJ71726.1"/>
    <property type="molecule type" value="Genomic_DNA"/>
</dbReference>
<keyword evidence="1" id="KW-0472">Membrane</keyword>
<reference evidence="2" key="1">
    <citation type="submission" date="2021-01" db="EMBL/GenBank/DDBJ databases">
        <title>Whole genome shotgun sequence of Virgisporangium ochraceum NBRC 16418.</title>
        <authorList>
            <person name="Komaki H."/>
            <person name="Tamura T."/>
        </authorList>
    </citation>
    <scope>NUCLEOTIDE SEQUENCE</scope>
    <source>
        <strain evidence="2">NBRC 16418</strain>
    </source>
</reference>
<feature type="transmembrane region" description="Helical" evidence="1">
    <location>
        <begin position="181"/>
        <end position="200"/>
    </location>
</feature>
<feature type="transmembrane region" description="Helical" evidence="1">
    <location>
        <begin position="257"/>
        <end position="276"/>
    </location>
</feature>
<dbReference type="GO" id="GO:0140359">
    <property type="term" value="F:ABC-type transporter activity"/>
    <property type="evidence" value="ECO:0007669"/>
    <property type="project" value="InterPro"/>
</dbReference>
<dbReference type="PANTHER" id="PTHR37305">
    <property type="entry name" value="INTEGRAL MEMBRANE PROTEIN-RELATED"/>
    <property type="match status" value="1"/>
</dbReference>
<dbReference type="RefSeq" id="WP_203931600.1">
    <property type="nucleotide sequence ID" value="NZ_BOPH01000089.1"/>
</dbReference>
<feature type="transmembrane region" description="Helical" evidence="1">
    <location>
        <begin position="16"/>
        <end position="37"/>
    </location>
</feature>
<keyword evidence="1" id="KW-0812">Transmembrane</keyword>